<evidence type="ECO:0000313" key="2">
    <source>
        <dbReference type="Proteomes" id="UP000235653"/>
    </source>
</evidence>
<evidence type="ECO:0000313" key="1">
    <source>
        <dbReference type="EMBL" id="PPD57289.1"/>
    </source>
</evidence>
<dbReference type="RefSeq" id="WP_102331483.1">
    <property type="nucleotide sequence ID" value="NZ_CP058566.2"/>
</dbReference>
<dbReference type="EMBL" id="JQAN02000014">
    <property type="protein sequence ID" value="PPD57289.1"/>
    <property type="molecule type" value="Genomic_DNA"/>
</dbReference>
<sequence>MADIKRSIEVRMSIAGFVIGILAFLGFLVGLIPFLGWTNWVNIPFAILGFILSLVGVTRGPNKGLGIAGLTLCAIAIVVGALRLGAGGGII</sequence>
<accession>A0A2P5P4S2</accession>
<evidence type="ECO:0008006" key="3">
    <source>
        <dbReference type="Google" id="ProtNLM"/>
    </source>
</evidence>
<gene>
    <name evidence="1" type="ORF">JP09_009580</name>
</gene>
<reference evidence="1 2" key="1">
    <citation type="journal article" date="2017" name="ISME J.">
        <title>Grape pomace compost harbors organohalide-respiring Dehalogenimonas species with novel reductive dehalogenase genes.</title>
        <authorList>
            <person name="Yang Y."/>
            <person name="Higgins S.A."/>
            <person name="Yan J."/>
            <person name="Simsir B."/>
            <person name="Chourey K."/>
            <person name="Iyer R."/>
            <person name="Hettich R.L."/>
            <person name="Baldwin B."/>
            <person name="Ogles D.M."/>
            <person name="Loffler F.E."/>
        </authorList>
    </citation>
    <scope>NUCLEOTIDE SEQUENCE [LARGE SCALE GENOMIC DNA]</scope>
    <source>
        <strain evidence="1 2">GP</strain>
    </source>
</reference>
<comment type="caution">
    <text evidence="1">The sequence shown here is derived from an EMBL/GenBank/DDBJ whole genome shotgun (WGS) entry which is preliminary data.</text>
</comment>
<proteinExistence type="predicted"/>
<name>A0A2P5P4S2_9CHLR</name>
<organism evidence="1 2">
    <name type="scientific">Dehalogenimonas etheniformans</name>
    <dbReference type="NCBI Taxonomy" id="1536648"/>
    <lineage>
        <taxon>Bacteria</taxon>
        <taxon>Bacillati</taxon>
        <taxon>Chloroflexota</taxon>
        <taxon>Dehalococcoidia</taxon>
        <taxon>Dehalococcoidales</taxon>
        <taxon>Dehalococcoidaceae</taxon>
        <taxon>Dehalogenimonas</taxon>
    </lineage>
</organism>
<dbReference type="Proteomes" id="UP000235653">
    <property type="component" value="Unassembled WGS sequence"/>
</dbReference>
<keyword evidence="2" id="KW-1185">Reference proteome</keyword>
<dbReference type="OrthoDB" id="964821at2"/>
<dbReference type="AlphaFoldDB" id="A0A2P5P4S2"/>
<protein>
    <recommendedName>
        <fullName evidence="3">DUF4190 domain-containing protein</fullName>
    </recommendedName>
</protein>